<feature type="domain" description="STAS" evidence="3">
    <location>
        <begin position="4"/>
        <end position="109"/>
    </location>
</feature>
<dbReference type="EMBL" id="JAMZEC010000001">
    <property type="protein sequence ID" value="MCP2351647.1"/>
    <property type="molecule type" value="Genomic_DNA"/>
</dbReference>
<dbReference type="PANTHER" id="PTHR33495:SF2">
    <property type="entry name" value="ANTI-SIGMA FACTOR ANTAGONIST TM_1081-RELATED"/>
    <property type="match status" value="1"/>
</dbReference>
<protein>
    <recommendedName>
        <fullName evidence="2">Anti-sigma factor antagonist</fullName>
    </recommendedName>
</protein>
<keyword evidence="5" id="KW-1185">Reference proteome</keyword>
<dbReference type="PANTHER" id="PTHR33495">
    <property type="entry name" value="ANTI-SIGMA FACTOR ANTAGONIST TM_1081-RELATED-RELATED"/>
    <property type="match status" value="1"/>
</dbReference>
<reference evidence="4 5" key="1">
    <citation type="submission" date="2022-06" db="EMBL/GenBank/DDBJ databases">
        <title>Sequencing the genomes of 1000 actinobacteria strains.</title>
        <authorList>
            <person name="Klenk H.-P."/>
        </authorList>
    </citation>
    <scope>NUCLEOTIDE SEQUENCE [LARGE SCALE GENOMIC DNA]</scope>
    <source>
        <strain evidence="4 5">DSM 44170</strain>
    </source>
</reference>
<evidence type="ECO:0000259" key="3">
    <source>
        <dbReference type="PROSITE" id="PS50801"/>
    </source>
</evidence>
<sequence>MGQLSIGVDRRAGFVLVRLGGEIDRNTWASLAQTFTQLLSAERPRIVVDAAELRFCDSSGLWELISAQRRAEAAGGSLRLIGVHGVLARLLTITRLVDRFPPYSGLEEASRWPEGR</sequence>
<organism evidence="4 5">
    <name type="scientific">Nonomuraea roseoviolacea subsp. carminata</name>
    <dbReference type="NCBI Taxonomy" id="160689"/>
    <lineage>
        <taxon>Bacteria</taxon>
        <taxon>Bacillati</taxon>
        <taxon>Actinomycetota</taxon>
        <taxon>Actinomycetes</taxon>
        <taxon>Streptosporangiales</taxon>
        <taxon>Streptosporangiaceae</taxon>
        <taxon>Nonomuraea</taxon>
    </lineage>
</organism>
<evidence type="ECO:0000256" key="1">
    <source>
        <dbReference type="ARBA" id="ARBA00009013"/>
    </source>
</evidence>
<dbReference type="InterPro" id="IPR058548">
    <property type="entry name" value="MlaB-like_STAS"/>
</dbReference>
<dbReference type="SUPFAM" id="SSF52091">
    <property type="entry name" value="SpoIIaa-like"/>
    <property type="match status" value="1"/>
</dbReference>
<dbReference type="Gene3D" id="3.30.750.24">
    <property type="entry name" value="STAS domain"/>
    <property type="match status" value="1"/>
</dbReference>
<gene>
    <name evidence="4" type="ORF">HD595_007769</name>
</gene>
<dbReference type="NCBIfam" id="TIGR00377">
    <property type="entry name" value="ant_ant_sig"/>
    <property type="match status" value="1"/>
</dbReference>
<accession>A0ABT1KCA8</accession>
<comment type="similarity">
    <text evidence="1 2">Belongs to the anti-sigma-factor antagonist family.</text>
</comment>
<evidence type="ECO:0000256" key="2">
    <source>
        <dbReference type="RuleBase" id="RU003749"/>
    </source>
</evidence>
<dbReference type="RefSeq" id="WP_253778131.1">
    <property type="nucleotide sequence ID" value="NZ_BAAAVE010000047.1"/>
</dbReference>
<comment type="caution">
    <text evidence="4">The sequence shown here is derived from an EMBL/GenBank/DDBJ whole genome shotgun (WGS) entry which is preliminary data.</text>
</comment>
<proteinExistence type="inferred from homology"/>
<dbReference type="CDD" id="cd07043">
    <property type="entry name" value="STAS_anti-anti-sigma_factors"/>
    <property type="match status" value="1"/>
</dbReference>
<name>A0ABT1KCA8_9ACTN</name>
<evidence type="ECO:0000313" key="4">
    <source>
        <dbReference type="EMBL" id="MCP2351647.1"/>
    </source>
</evidence>
<dbReference type="InterPro" id="IPR036513">
    <property type="entry name" value="STAS_dom_sf"/>
</dbReference>
<evidence type="ECO:0000313" key="5">
    <source>
        <dbReference type="Proteomes" id="UP001320766"/>
    </source>
</evidence>
<dbReference type="Proteomes" id="UP001320766">
    <property type="component" value="Unassembled WGS sequence"/>
</dbReference>
<dbReference type="PROSITE" id="PS50801">
    <property type="entry name" value="STAS"/>
    <property type="match status" value="1"/>
</dbReference>
<dbReference type="InterPro" id="IPR003658">
    <property type="entry name" value="Anti-sigma_ant"/>
</dbReference>
<dbReference type="Pfam" id="PF13466">
    <property type="entry name" value="STAS_2"/>
    <property type="match status" value="1"/>
</dbReference>
<dbReference type="InterPro" id="IPR002645">
    <property type="entry name" value="STAS_dom"/>
</dbReference>